<dbReference type="Proteomes" id="UP000297890">
    <property type="component" value="Unassembled WGS sequence"/>
</dbReference>
<dbReference type="InterPro" id="IPR013320">
    <property type="entry name" value="ConA-like_dom_sf"/>
</dbReference>
<protein>
    <submittedName>
        <fullName evidence="1">LamG domain-containing protein</fullName>
    </submittedName>
</protein>
<name>A0A4Z0F5X5_9GAMM</name>
<keyword evidence="2" id="KW-1185">Reference proteome</keyword>
<comment type="caution">
    <text evidence="1">The sequence shown here is derived from an EMBL/GenBank/DDBJ whole genome shotgun (WGS) entry which is preliminary data.</text>
</comment>
<organism evidence="1 2">
    <name type="scientific">Candidatus Macondimonas diazotrophica</name>
    <dbReference type="NCBI Taxonomy" id="2305248"/>
    <lineage>
        <taxon>Bacteria</taxon>
        <taxon>Pseudomonadati</taxon>
        <taxon>Pseudomonadota</taxon>
        <taxon>Gammaproteobacteria</taxon>
        <taxon>Chromatiales</taxon>
        <taxon>Ectothiorhodospiraceae</taxon>
        <taxon>Candidatus Macondimonas</taxon>
    </lineage>
</organism>
<dbReference type="Pfam" id="PF13385">
    <property type="entry name" value="Laminin_G_3"/>
    <property type="match status" value="1"/>
</dbReference>
<reference evidence="1 2" key="1">
    <citation type="journal article" date="2019" name="ISME J.">
        <title>Candidatus Macondimonas diazotrophica, a novel gammaproteobacterial genus dominating crude-oil-contaminated coastal sediments.</title>
        <authorList>
            <person name="Karthikeyan S."/>
            <person name="Konstantinidis K."/>
        </authorList>
    </citation>
    <scope>NUCLEOTIDE SEQUENCE [LARGE SCALE GENOMIC DNA]</scope>
    <source>
        <strain evidence="1 2">KTK01</strain>
    </source>
</reference>
<gene>
    <name evidence="1" type="ORF">E4680_11795</name>
</gene>
<dbReference type="EMBL" id="SRIO01000019">
    <property type="protein sequence ID" value="TFZ81578.1"/>
    <property type="molecule type" value="Genomic_DNA"/>
</dbReference>
<dbReference type="SUPFAM" id="SSF49899">
    <property type="entry name" value="Concanavalin A-like lectins/glucanases"/>
    <property type="match status" value="1"/>
</dbReference>
<evidence type="ECO:0000313" key="2">
    <source>
        <dbReference type="Proteomes" id="UP000297890"/>
    </source>
</evidence>
<sequence>MPIGFLASAIQRRVNPVYGQGDEHFSSVVFLCHCDNIDSNQTILSDESSQANSITLSRGDAQISGGKFGGRLRRGVLTASGTKSDDGDFSFGSGEFTIEYWIRRRGESVGTSNFIQKYVTSGGQRSWRFESSTLGVPPDRMGFRWSHNGSTNQNMIPNAPLPLDTWAHLAVTGDGSTLRMFYDGVVVASSTTNYGFYASSAPFSIQVENDSFDVDEIRITKGVARYTAEFTPPESPFPNS</sequence>
<dbReference type="AlphaFoldDB" id="A0A4Z0F5X5"/>
<dbReference type="OrthoDB" id="9790247at2"/>
<dbReference type="Gene3D" id="2.60.120.200">
    <property type="match status" value="1"/>
</dbReference>
<accession>A0A4Z0F5X5</accession>
<evidence type="ECO:0000313" key="1">
    <source>
        <dbReference type="EMBL" id="TFZ81578.1"/>
    </source>
</evidence>
<dbReference type="RefSeq" id="WP_135282622.1">
    <property type="nucleotide sequence ID" value="NZ_SRIO01000019.1"/>
</dbReference>
<proteinExistence type="predicted"/>